<protein>
    <recommendedName>
        <fullName evidence="2">ThuA-like domain-containing protein</fullName>
    </recommendedName>
</protein>
<proteinExistence type="predicted"/>
<dbReference type="PANTHER" id="PTHR40469">
    <property type="entry name" value="SECRETED GLYCOSYL HYDROLASE"/>
    <property type="match status" value="1"/>
</dbReference>
<dbReference type="PANTHER" id="PTHR40469:SF2">
    <property type="entry name" value="GALACTOSE-BINDING DOMAIN-LIKE SUPERFAMILY PROTEIN"/>
    <property type="match status" value="1"/>
</dbReference>
<dbReference type="Pfam" id="PF06283">
    <property type="entry name" value="ThuA"/>
    <property type="match status" value="1"/>
</dbReference>
<evidence type="ECO:0000313" key="4">
    <source>
        <dbReference type="Proteomes" id="UP000317557"/>
    </source>
</evidence>
<feature type="chain" id="PRO_5022136855" description="ThuA-like domain-containing protein" evidence="1">
    <location>
        <begin position="22"/>
        <end position="253"/>
    </location>
</feature>
<keyword evidence="4" id="KW-1185">Reference proteome</keyword>
<reference evidence="3 4" key="1">
    <citation type="submission" date="2017-05" db="EMBL/GenBank/DDBJ databases">
        <authorList>
            <person name="Varghese N."/>
            <person name="Submissions S."/>
        </authorList>
    </citation>
    <scope>NUCLEOTIDE SEQUENCE [LARGE SCALE GENOMIC DNA]</scope>
    <source>
        <strain evidence="3 4">DSM 21985</strain>
    </source>
</reference>
<name>A0A521FGY7_9BACT</name>
<dbReference type="InterPro" id="IPR029062">
    <property type="entry name" value="Class_I_gatase-like"/>
</dbReference>
<dbReference type="InterPro" id="IPR029010">
    <property type="entry name" value="ThuA-like"/>
</dbReference>
<dbReference type="Proteomes" id="UP000317557">
    <property type="component" value="Unassembled WGS sequence"/>
</dbReference>
<dbReference type="SUPFAM" id="SSF52317">
    <property type="entry name" value="Class I glutamine amidotransferase-like"/>
    <property type="match status" value="1"/>
</dbReference>
<dbReference type="Gene3D" id="3.40.50.880">
    <property type="match status" value="1"/>
</dbReference>
<feature type="signal peptide" evidence="1">
    <location>
        <begin position="1"/>
        <end position="21"/>
    </location>
</feature>
<sequence length="253" mass="29142">MKKLLLLFIAITFTLSGVAVAQSGQFNALLFTKTDGWHHESINEGVDAIRELGERHMFHVNWQEMTGVFTDEGLSNYDVIIFLNTTGDVLNEDQQAAVERFIQSGKGFVGIHSASDTEYEWEWYTQLVGRMFKTHPKIETAEITVRENNFPGLERYPKSRWWTDEWYEFGEEKADGLNYLITVDEDTYDVTDDWGQGRAKGMGDFHPVAWYHEFDGGRSFYTAMGHMPENYRDDLFLEHIWGGILWAATGKGL</sequence>
<evidence type="ECO:0000259" key="2">
    <source>
        <dbReference type="Pfam" id="PF06283"/>
    </source>
</evidence>
<organism evidence="3 4">
    <name type="scientific">Gracilimonas mengyeensis</name>
    <dbReference type="NCBI Taxonomy" id="1302730"/>
    <lineage>
        <taxon>Bacteria</taxon>
        <taxon>Pseudomonadati</taxon>
        <taxon>Balneolota</taxon>
        <taxon>Balneolia</taxon>
        <taxon>Balneolales</taxon>
        <taxon>Balneolaceae</taxon>
        <taxon>Gracilimonas</taxon>
    </lineage>
</organism>
<dbReference type="AlphaFoldDB" id="A0A521FGY7"/>
<dbReference type="OrthoDB" id="9816308at2"/>
<accession>A0A521FGY7</accession>
<dbReference type="EMBL" id="FXTP01000019">
    <property type="protein sequence ID" value="SMO95467.1"/>
    <property type="molecule type" value="Genomic_DNA"/>
</dbReference>
<evidence type="ECO:0000313" key="3">
    <source>
        <dbReference type="EMBL" id="SMO95467.1"/>
    </source>
</evidence>
<feature type="domain" description="ThuA-like" evidence="2">
    <location>
        <begin position="28"/>
        <end position="247"/>
    </location>
</feature>
<keyword evidence="1" id="KW-0732">Signal</keyword>
<evidence type="ECO:0000256" key="1">
    <source>
        <dbReference type="SAM" id="SignalP"/>
    </source>
</evidence>
<gene>
    <name evidence="3" type="ORF">SAMN06265219_11930</name>
</gene>
<dbReference type="RefSeq" id="WP_142456124.1">
    <property type="nucleotide sequence ID" value="NZ_FXTP01000019.1"/>
</dbReference>